<protein>
    <recommendedName>
        <fullName evidence="3">ATP-binding protein</fullName>
    </recommendedName>
</protein>
<accession>A0ABW2LE25</accession>
<comment type="caution">
    <text evidence="1">The sequence shown here is derived from an EMBL/GenBank/DDBJ whole genome shotgun (WGS) entry which is preliminary data.</text>
</comment>
<keyword evidence="2" id="KW-1185">Reference proteome</keyword>
<reference evidence="2" key="1">
    <citation type="journal article" date="2019" name="Int. J. Syst. Evol. Microbiol.">
        <title>The Global Catalogue of Microorganisms (GCM) 10K type strain sequencing project: providing services to taxonomists for standard genome sequencing and annotation.</title>
        <authorList>
            <consortium name="The Broad Institute Genomics Platform"/>
            <consortium name="The Broad Institute Genome Sequencing Center for Infectious Disease"/>
            <person name="Wu L."/>
            <person name="Ma J."/>
        </authorList>
    </citation>
    <scope>NUCLEOTIDE SEQUENCE [LARGE SCALE GENOMIC DNA]</scope>
    <source>
        <strain evidence="2">CGMCC 4.1467</strain>
    </source>
</reference>
<name>A0ABW2LE25_9BACT</name>
<gene>
    <name evidence="1" type="ORF">ACFQY0_20610</name>
</gene>
<evidence type="ECO:0008006" key="3">
    <source>
        <dbReference type="Google" id="ProtNLM"/>
    </source>
</evidence>
<sequence>MNTAQLINQVLQLDANSGNALVTFLKKAGIGDFEELGRRLKEQPDHVRKEFSPNYRIETWNEFGRYKEVEFTSIGSKALYWFATICSAEPLLLASHEKIRDGVEQNFMRGQVEATHQLLDQHELEFGKSLWSHQWRVLAFSASASEVQLAEYQQAMLNEAEGSLAVPILNLRSYLTRTDTPPRILRRSLRRSLEAINMEPIGDMLGLLLLDELPQEMEIGRINSLLECLEDLPLVDRYGAFIQLATHLLTADRTWERDVTRALQILAIDGNDARIILEKHHCGRVKSRLNSDAFESIQCWDYYFTGDYTKIPIEVAKFQSDAPYDFNLLDLKVKADLYQNSEEQVDDSPENWLAQTLAKVLRDNNIGDRVYDELDRFSLRAGFFSLGSQIRAFIRSYSGQGTSPRLVRLANLRGYHFSPRHNESITNIVPWRNYLALLIERKPDSCSAQFLYTLATAQSYKVFVGLGDEHPVAEIRRKYFKGLIALKLGFLPTALTSITSFIEECKDDPVHGTVRFALDQALILRAEVFRLMGDSESAQALLVDLQINGASALKRLNLTQFYELSYSNRKELSQSIDFPILAWLARVGPHENCLAIKRFLKHWGVALPSEFLKLALPFSSERVREFVFRVCTAENLDSISALDTNDKVDEERLRLLRWVTENYPEYAKQVEREKLNLIQVSQLRAGLNRIDDNKLVLDLASLQDVEGEQIEEIHQDYVSRKELALAAFAETIQKVFSEVSASGEGKTIVVSQDALLQAYNDAYLSAFNRLRKIFIRSPQFGFEACLSGRIRHGIVVEHLLKPLKAHALLVSERVSDQVKSTSFFEFDSLASLEPQQQEVALEALEKLTSNVADEARRFRDEVVQTDLKEGDASAVFNYFFKDQWLLEHHDFEDSEGVDWKSFSFEVFSVLAERTRDCLPVLRERISAEIKPSLLNYFDVCVKDIEAIDGVQPLRTRILQAKQELESACDDMLRWFQDLTGAIGQDVEFSFALNTAVGMLERLHPELQGIYSKEVAAGMRLKGRFFTSFVHVIFYLIENGIKHTDVDADAFRGRIELTNLDGELQLRVFSRMSSSESVERATSVINRRIREINLDKDPDSAIKEKGSGFAKILAALRYEFKAGTHNLEAVSDGEDVVVKITMMISGIAE</sequence>
<dbReference type="RefSeq" id="WP_379716741.1">
    <property type="nucleotide sequence ID" value="NZ_JBHTBS010000022.1"/>
</dbReference>
<dbReference type="EMBL" id="JBHTBS010000022">
    <property type="protein sequence ID" value="MFC7339604.1"/>
    <property type="molecule type" value="Genomic_DNA"/>
</dbReference>
<organism evidence="1 2">
    <name type="scientific">Haloferula chungangensis</name>
    <dbReference type="NCBI Taxonomy" id="1048331"/>
    <lineage>
        <taxon>Bacteria</taxon>
        <taxon>Pseudomonadati</taxon>
        <taxon>Verrucomicrobiota</taxon>
        <taxon>Verrucomicrobiia</taxon>
        <taxon>Verrucomicrobiales</taxon>
        <taxon>Verrucomicrobiaceae</taxon>
        <taxon>Haloferula</taxon>
    </lineage>
</organism>
<dbReference type="Proteomes" id="UP001596472">
    <property type="component" value="Unassembled WGS sequence"/>
</dbReference>
<evidence type="ECO:0000313" key="2">
    <source>
        <dbReference type="Proteomes" id="UP001596472"/>
    </source>
</evidence>
<proteinExistence type="predicted"/>
<evidence type="ECO:0000313" key="1">
    <source>
        <dbReference type="EMBL" id="MFC7339604.1"/>
    </source>
</evidence>